<evidence type="ECO:0000256" key="1">
    <source>
        <dbReference type="ARBA" id="ARBA00022630"/>
    </source>
</evidence>
<accession>A0A8S0ZL62</accession>
<evidence type="ECO:0000313" key="4">
    <source>
        <dbReference type="Proteomes" id="UP000494256"/>
    </source>
</evidence>
<evidence type="ECO:0000313" key="3">
    <source>
        <dbReference type="EMBL" id="CAB3232490.1"/>
    </source>
</evidence>
<dbReference type="InterPro" id="IPR008254">
    <property type="entry name" value="Flavodoxin/NO_synth"/>
</dbReference>
<dbReference type="PANTHER" id="PTHR19384:SF10">
    <property type="entry name" value="NADPH-DEPENDENT DIFLAVIN OXIDOREDUCTASE 1"/>
    <property type="match status" value="1"/>
</dbReference>
<protein>
    <recommendedName>
        <fullName evidence="2">Flavodoxin-like domain-containing protein</fullName>
    </recommendedName>
</protein>
<dbReference type="InterPro" id="IPR029039">
    <property type="entry name" value="Flavoprotein-like_sf"/>
</dbReference>
<dbReference type="InterPro" id="IPR023173">
    <property type="entry name" value="NADPH_Cyt_P450_Rdtase_alpha"/>
</dbReference>
<dbReference type="PROSITE" id="PS50902">
    <property type="entry name" value="FLAVODOXIN_LIKE"/>
    <property type="match status" value="1"/>
</dbReference>
<reference evidence="3 4" key="1">
    <citation type="submission" date="2020-04" db="EMBL/GenBank/DDBJ databases">
        <authorList>
            <person name="Wallbank WR R."/>
            <person name="Pardo Diaz C."/>
            <person name="Kozak K."/>
            <person name="Martin S."/>
            <person name="Jiggins C."/>
            <person name="Moest M."/>
            <person name="Warren A I."/>
            <person name="Byers J.R.P. K."/>
            <person name="Montejo-Kovacevich G."/>
            <person name="Yen C E."/>
        </authorList>
    </citation>
    <scope>NUCLEOTIDE SEQUENCE [LARGE SCALE GENOMIC DNA]</scope>
</reference>
<dbReference type="PANTHER" id="PTHR19384">
    <property type="entry name" value="NITRIC OXIDE SYNTHASE-RELATED"/>
    <property type="match status" value="1"/>
</dbReference>
<feature type="domain" description="Flavodoxin-like" evidence="2">
    <location>
        <begin position="1"/>
        <end position="124"/>
    </location>
</feature>
<dbReference type="Gene3D" id="1.20.990.10">
    <property type="entry name" value="NADPH-cytochrome p450 Reductase, Chain A, domain 3"/>
    <property type="match status" value="1"/>
</dbReference>
<dbReference type="Gene3D" id="3.40.50.360">
    <property type="match status" value="1"/>
</dbReference>
<proteinExistence type="predicted"/>
<sequence>MEDKIRISGPVLALDNYPVSQLIHEEFAIFVVATAGQGDEPDNMKRFWKFLLRKNLPPNSLSKLKYGVLGFGDSSFSKFNFAAKKLHKRLAQLGATPLVDIGLCDFQHDLGHDAVKAPWINEYISKLKLFFPHIRTDNLNSFVPRWKVSLIKDGSPNLINNKVENSLTRDIYFEDCATDTYLGACQVVVEQNIRTTDKSHFQDVRLITLRKTGDSELHYKPGDVFNIIPRNSKEDIADLFSIFEEHNIDIKPHYMLLVEECHYGKFFP</sequence>
<dbReference type="OrthoDB" id="66620at2759"/>
<dbReference type="GO" id="GO:0010181">
    <property type="term" value="F:FMN binding"/>
    <property type="evidence" value="ECO:0007669"/>
    <property type="project" value="InterPro"/>
</dbReference>
<name>A0A8S0ZL62_ARCPL</name>
<organism evidence="3 4">
    <name type="scientific">Arctia plantaginis</name>
    <name type="common">Wood tiger moth</name>
    <name type="synonym">Phalaena plantaginis</name>
    <dbReference type="NCBI Taxonomy" id="874455"/>
    <lineage>
        <taxon>Eukaryota</taxon>
        <taxon>Metazoa</taxon>
        <taxon>Ecdysozoa</taxon>
        <taxon>Arthropoda</taxon>
        <taxon>Hexapoda</taxon>
        <taxon>Insecta</taxon>
        <taxon>Pterygota</taxon>
        <taxon>Neoptera</taxon>
        <taxon>Endopterygota</taxon>
        <taxon>Lepidoptera</taxon>
        <taxon>Glossata</taxon>
        <taxon>Ditrysia</taxon>
        <taxon>Noctuoidea</taxon>
        <taxon>Erebidae</taxon>
        <taxon>Arctiinae</taxon>
        <taxon>Arctia</taxon>
    </lineage>
</organism>
<keyword evidence="1" id="KW-0285">Flavoprotein</keyword>
<dbReference type="SUPFAM" id="SSF63380">
    <property type="entry name" value="Riboflavin synthase domain-like"/>
    <property type="match status" value="1"/>
</dbReference>
<dbReference type="GO" id="GO:0005829">
    <property type="term" value="C:cytosol"/>
    <property type="evidence" value="ECO:0007669"/>
    <property type="project" value="TreeGrafter"/>
</dbReference>
<dbReference type="GO" id="GO:0050660">
    <property type="term" value="F:flavin adenine dinucleotide binding"/>
    <property type="evidence" value="ECO:0007669"/>
    <property type="project" value="TreeGrafter"/>
</dbReference>
<comment type="caution">
    <text evidence="3">The sequence shown here is derived from an EMBL/GenBank/DDBJ whole genome shotgun (WGS) entry which is preliminary data.</text>
</comment>
<dbReference type="SUPFAM" id="SSF52218">
    <property type="entry name" value="Flavoproteins"/>
    <property type="match status" value="1"/>
</dbReference>
<dbReference type="InterPro" id="IPR017938">
    <property type="entry name" value="Riboflavin_synthase-like_b-brl"/>
</dbReference>
<evidence type="ECO:0000259" key="2">
    <source>
        <dbReference type="PROSITE" id="PS50902"/>
    </source>
</evidence>
<dbReference type="PRINTS" id="PR00369">
    <property type="entry name" value="FLAVODOXIN"/>
</dbReference>
<dbReference type="Proteomes" id="UP000494256">
    <property type="component" value="Unassembled WGS sequence"/>
</dbReference>
<gene>
    <name evidence="3" type="ORF">APLA_LOCUS5690</name>
</gene>
<dbReference type="Pfam" id="PF00258">
    <property type="entry name" value="Flavodoxin_1"/>
    <property type="match status" value="1"/>
</dbReference>
<dbReference type="GO" id="GO:0016491">
    <property type="term" value="F:oxidoreductase activity"/>
    <property type="evidence" value="ECO:0007669"/>
    <property type="project" value="InterPro"/>
</dbReference>
<dbReference type="InterPro" id="IPR001094">
    <property type="entry name" value="Flavdoxin-like"/>
</dbReference>
<dbReference type="AlphaFoldDB" id="A0A8S0ZL62"/>
<dbReference type="Gene3D" id="2.40.30.10">
    <property type="entry name" value="Translation factors"/>
    <property type="match status" value="1"/>
</dbReference>
<dbReference type="EMBL" id="CADEBD010000290">
    <property type="protein sequence ID" value="CAB3232490.1"/>
    <property type="molecule type" value="Genomic_DNA"/>
</dbReference>